<organism evidence="2 3">
    <name type="scientific">Bowdeniella nasicola</name>
    <dbReference type="NCBI Taxonomy" id="208480"/>
    <lineage>
        <taxon>Bacteria</taxon>
        <taxon>Bacillati</taxon>
        <taxon>Actinomycetota</taxon>
        <taxon>Actinomycetes</taxon>
        <taxon>Actinomycetales</taxon>
        <taxon>Actinomycetaceae</taxon>
        <taxon>Bowdeniella</taxon>
    </lineage>
</organism>
<sequence>MRIVVIGDELAAGLGDARYLGWVGRVMARSQLPEPAFIANLALPAVDTTQLAHGWRTEAERRISHREETRLIVGLGIGDVRSGLSAARSRLNLANILDGATEYRIPAFVVGPPPLTAPGDIAELSAAYADVCQRRSVPYVHTYAPLSAHEQWHADIAQFDGKHPGQIGYGLLAWLVLNQGWESWISPRL</sequence>
<dbReference type="RefSeq" id="WP_092561029.1">
    <property type="nucleotide sequence ID" value="NZ_FNQV01000001.1"/>
</dbReference>
<reference evidence="3" key="1">
    <citation type="submission" date="2016-10" db="EMBL/GenBank/DDBJ databases">
        <authorList>
            <person name="Varghese N."/>
            <person name="Submissions S."/>
        </authorList>
    </citation>
    <scope>NUCLEOTIDE SEQUENCE [LARGE SCALE GENOMIC DNA]</scope>
    <source>
        <strain evidence="3">KPR-1</strain>
    </source>
</reference>
<dbReference type="Proteomes" id="UP000199288">
    <property type="component" value="Unassembled WGS sequence"/>
</dbReference>
<dbReference type="Pfam" id="PF13472">
    <property type="entry name" value="Lipase_GDSL_2"/>
    <property type="match status" value="1"/>
</dbReference>
<dbReference type="InterPro" id="IPR013830">
    <property type="entry name" value="SGNH_hydro"/>
</dbReference>
<feature type="domain" description="SGNH hydrolase-type esterase" evidence="1">
    <location>
        <begin position="5"/>
        <end position="170"/>
    </location>
</feature>
<proteinExistence type="predicted"/>
<accession>A0A1H3VP39</accession>
<evidence type="ECO:0000259" key="1">
    <source>
        <dbReference type="Pfam" id="PF13472"/>
    </source>
</evidence>
<name>A0A1H3VP39_9ACTO</name>
<dbReference type="AlphaFoldDB" id="A0A1H3VP39"/>
<dbReference type="InterPro" id="IPR036514">
    <property type="entry name" value="SGNH_hydro_sf"/>
</dbReference>
<keyword evidence="3" id="KW-1185">Reference proteome</keyword>
<dbReference type="OrthoDB" id="5196031at2"/>
<evidence type="ECO:0000313" key="3">
    <source>
        <dbReference type="Proteomes" id="UP000199288"/>
    </source>
</evidence>
<dbReference type="Gene3D" id="3.40.50.1110">
    <property type="entry name" value="SGNH hydrolase"/>
    <property type="match status" value="1"/>
</dbReference>
<evidence type="ECO:0000313" key="2">
    <source>
        <dbReference type="EMBL" id="SDZ76557.1"/>
    </source>
</evidence>
<dbReference type="SUPFAM" id="SSF52266">
    <property type="entry name" value="SGNH hydrolase"/>
    <property type="match status" value="1"/>
</dbReference>
<gene>
    <name evidence="2" type="ORF">SAMN02910418_00169</name>
</gene>
<dbReference type="EMBL" id="FNQV01000001">
    <property type="protein sequence ID" value="SDZ76557.1"/>
    <property type="molecule type" value="Genomic_DNA"/>
</dbReference>
<protein>
    <submittedName>
        <fullName evidence="2">Lysophospholipase L1</fullName>
    </submittedName>
</protein>